<name>A0A1V4FIW2_LIMRT</name>
<organism evidence="1 2">
    <name type="scientific">Limosilactobacillus reuteri</name>
    <name type="common">Lactobacillus reuteri</name>
    <dbReference type="NCBI Taxonomy" id="1598"/>
    <lineage>
        <taxon>Bacteria</taxon>
        <taxon>Bacillati</taxon>
        <taxon>Bacillota</taxon>
        <taxon>Bacilli</taxon>
        <taxon>Lactobacillales</taxon>
        <taxon>Lactobacillaceae</taxon>
        <taxon>Limosilactobacillus</taxon>
    </lineage>
</organism>
<protein>
    <recommendedName>
        <fullName evidence="3">Threonine transporter</fullName>
    </recommendedName>
</protein>
<comment type="caution">
    <text evidence="1">The sequence shown here is derived from an EMBL/GenBank/DDBJ whole genome shotgun (WGS) entry which is preliminary data.</text>
</comment>
<evidence type="ECO:0000313" key="2">
    <source>
        <dbReference type="Proteomes" id="UP000189795"/>
    </source>
</evidence>
<dbReference type="AlphaFoldDB" id="A0A1V4FIW2"/>
<gene>
    <name evidence="1" type="ORF">B5D07_10400</name>
</gene>
<reference evidence="1 2" key="1">
    <citation type="submission" date="2017-03" db="EMBL/GenBank/DDBJ databases">
        <title>Antibiotic resistance of probiotic microorganisms.</title>
        <authorList>
            <person name="Sanudo A.I."/>
            <person name="Olivares M."/>
            <person name="Banuelos O."/>
        </authorList>
    </citation>
    <scope>NUCLEOTIDE SEQUENCE [LARGE SCALE GENOMIC DNA]</scope>
    <source>
        <strain evidence="1 2">CECT8605</strain>
    </source>
</reference>
<accession>A0A1V4FIW2</accession>
<dbReference type="RefSeq" id="WP_079376296.1">
    <property type="nucleotide sequence ID" value="NZ_MWVS01000123.1"/>
</dbReference>
<sequence length="147" mass="17134">METKLFNGKFELALRILLILGQRESASLDRLLAFDFITTYASSFNLSKENLHGDNAFNYSEIASRRVMMNKGIRLLRMYNLLDINYSDQNGYEYRLTDLGRSIEGQLDDQYAIEYKQVLSNVMGKYSQFSSKKLMKLIDSNLMKELR</sequence>
<dbReference type="InterPro" id="IPR046904">
    <property type="entry name" value="ABC-3C_MC2"/>
</dbReference>
<dbReference type="Proteomes" id="UP000189795">
    <property type="component" value="Unassembled WGS sequence"/>
</dbReference>
<dbReference type="EMBL" id="MWVS01000123">
    <property type="protein sequence ID" value="OPG87318.1"/>
    <property type="molecule type" value="Genomic_DNA"/>
</dbReference>
<evidence type="ECO:0000313" key="1">
    <source>
        <dbReference type="EMBL" id="OPG87318.1"/>
    </source>
</evidence>
<dbReference type="Pfam" id="PF20288">
    <property type="entry name" value="MC2"/>
    <property type="match status" value="1"/>
</dbReference>
<proteinExistence type="predicted"/>
<evidence type="ECO:0008006" key="3">
    <source>
        <dbReference type="Google" id="ProtNLM"/>
    </source>
</evidence>